<dbReference type="InterPro" id="IPR022801">
    <property type="entry name" value="Ribosomal_uS4"/>
</dbReference>
<dbReference type="Gene3D" id="3.10.290.10">
    <property type="entry name" value="RNA-binding S4 domain"/>
    <property type="match status" value="1"/>
</dbReference>
<dbReference type="Gene3D" id="1.10.1050.10">
    <property type="entry name" value="Ribosomal Protein S4 Delta 41, Chain A, domain 1"/>
    <property type="match status" value="1"/>
</dbReference>
<dbReference type="PROSITE" id="PS50889">
    <property type="entry name" value="S4"/>
    <property type="match status" value="1"/>
</dbReference>
<organism evidence="11 12">
    <name type="scientific">Candidatus Roizmanbacteria bacterium CG_4_10_14_0_8_um_filter_39_9</name>
    <dbReference type="NCBI Taxonomy" id="1974829"/>
    <lineage>
        <taxon>Bacteria</taxon>
        <taxon>Candidatus Roizmaniibacteriota</taxon>
    </lineage>
</organism>
<dbReference type="GO" id="GO:0003735">
    <property type="term" value="F:structural constituent of ribosome"/>
    <property type="evidence" value="ECO:0007669"/>
    <property type="project" value="InterPro"/>
</dbReference>
<keyword evidence="3 7" id="KW-0694">RNA-binding</keyword>
<dbReference type="PANTHER" id="PTHR11831">
    <property type="entry name" value="30S 40S RIBOSOMAL PROTEIN"/>
    <property type="match status" value="1"/>
</dbReference>
<keyword evidence="5 7" id="KW-0687">Ribonucleoprotein</keyword>
<evidence type="ECO:0000256" key="6">
    <source>
        <dbReference type="ARBA" id="ARBA00035254"/>
    </source>
</evidence>
<evidence type="ECO:0000256" key="1">
    <source>
        <dbReference type="ARBA" id="ARBA00007465"/>
    </source>
</evidence>
<dbReference type="NCBIfam" id="NF003717">
    <property type="entry name" value="PRK05327.1"/>
    <property type="match status" value="1"/>
</dbReference>
<reference evidence="12" key="1">
    <citation type="submission" date="2017-09" db="EMBL/GenBank/DDBJ databases">
        <title>Depth-based differentiation of microbial function through sediment-hosted aquifers and enrichment of novel symbionts in the deep terrestrial subsurface.</title>
        <authorList>
            <person name="Probst A.J."/>
            <person name="Ladd B."/>
            <person name="Jarett J.K."/>
            <person name="Geller-Mcgrath D.E."/>
            <person name="Sieber C.M.K."/>
            <person name="Emerson J.B."/>
            <person name="Anantharaman K."/>
            <person name="Thomas B.C."/>
            <person name="Malmstrom R."/>
            <person name="Stieglmeier M."/>
            <person name="Klingl A."/>
            <person name="Woyke T."/>
            <person name="Ryan C.M."/>
            <person name="Banfield J.F."/>
        </authorList>
    </citation>
    <scope>NUCLEOTIDE SEQUENCE [LARGE SCALE GENOMIC DNA]</scope>
</reference>
<sequence>MRQIGPKNRLARREAVDLGLKTPGTKSHANLLKKLNVPPGQHGATGRVKKMSERGRQLRETQKLKHIFGLSAKQLKRYFEEAAQKPGNTGLFMCQFLERRLDNTVFRLGFAPTRAAARQLVSHKNIKVNDKVANTASFRLRPGDIVTFADEKTQKIPAVERALENKEGIFPAWLERKAVVGKLILEPSSELIEKQILLRLVIEYFSR</sequence>
<dbReference type="NCBIfam" id="TIGR01017">
    <property type="entry name" value="rpsD_bact"/>
    <property type="match status" value="1"/>
</dbReference>
<dbReference type="Proteomes" id="UP000230108">
    <property type="component" value="Unassembled WGS sequence"/>
</dbReference>
<dbReference type="InterPro" id="IPR002942">
    <property type="entry name" value="S4_RNA-bd"/>
</dbReference>
<proteinExistence type="inferred from homology"/>
<dbReference type="GO" id="GO:0015935">
    <property type="term" value="C:small ribosomal subunit"/>
    <property type="evidence" value="ECO:0007669"/>
    <property type="project" value="InterPro"/>
</dbReference>
<protein>
    <recommendedName>
        <fullName evidence="6 7">Small ribosomal subunit protein uS4</fullName>
    </recommendedName>
</protein>
<dbReference type="GO" id="GO:0042274">
    <property type="term" value="P:ribosomal small subunit biogenesis"/>
    <property type="evidence" value="ECO:0007669"/>
    <property type="project" value="TreeGrafter"/>
</dbReference>
<evidence type="ECO:0000256" key="3">
    <source>
        <dbReference type="ARBA" id="ARBA00022884"/>
    </source>
</evidence>
<dbReference type="InterPro" id="IPR018079">
    <property type="entry name" value="Ribosomal_uS4_CS"/>
</dbReference>
<comment type="function">
    <text evidence="7">One of the primary rRNA binding proteins, it binds directly to 16S rRNA where it nucleates assembly of the body of the 30S subunit.</text>
</comment>
<dbReference type="HAMAP" id="MF_01306_B">
    <property type="entry name" value="Ribosomal_uS4_B"/>
    <property type="match status" value="1"/>
</dbReference>
<comment type="caution">
    <text evidence="11">The sequence shown here is derived from an EMBL/GenBank/DDBJ whole genome shotgun (WGS) entry which is preliminary data.</text>
</comment>
<dbReference type="AlphaFoldDB" id="A0A2M7QF66"/>
<evidence type="ECO:0000256" key="8">
    <source>
        <dbReference type="RuleBase" id="RU003699"/>
    </source>
</evidence>
<dbReference type="GO" id="GO:0006412">
    <property type="term" value="P:translation"/>
    <property type="evidence" value="ECO:0007669"/>
    <property type="project" value="UniProtKB-UniRule"/>
</dbReference>
<comment type="subunit">
    <text evidence="7">Part of the 30S ribosomal subunit. Contacts protein S5. The interaction surface between S4 and S5 is involved in control of translational fidelity.</text>
</comment>
<dbReference type="CDD" id="cd00165">
    <property type="entry name" value="S4"/>
    <property type="match status" value="1"/>
</dbReference>
<dbReference type="SUPFAM" id="SSF55174">
    <property type="entry name" value="Alpha-L RNA-binding motif"/>
    <property type="match status" value="1"/>
</dbReference>
<evidence type="ECO:0000313" key="12">
    <source>
        <dbReference type="Proteomes" id="UP000230108"/>
    </source>
</evidence>
<comment type="function">
    <text evidence="7">With S5 and S12 plays an important role in translational accuracy.</text>
</comment>
<dbReference type="InterPro" id="IPR005709">
    <property type="entry name" value="Ribosomal_uS4_bac-type"/>
</dbReference>
<dbReference type="EMBL" id="PFLF01000009">
    <property type="protein sequence ID" value="PIY69498.1"/>
    <property type="molecule type" value="Genomic_DNA"/>
</dbReference>
<evidence type="ECO:0000256" key="2">
    <source>
        <dbReference type="ARBA" id="ARBA00022730"/>
    </source>
</evidence>
<keyword evidence="2 7" id="KW-0699">rRNA-binding</keyword>
<evidence type="ECO:0000256" key="4">
    <source>
        <dbReference type="ARBA" id="ARBA00022980"/>
    </source>
</evidence>
<dbReference type="InterPro" id="IPR036986">
    <property type="entry name" value="S4_RNA-bd_sf"/>
</dbReference>
<keyword evidence="4 7" id="KW-0689">Ribosomal protein</keyword>
<dbReference type="SMART" id="SM01390">
    <property type="entry name" value="Ribosomal_S4"/>
    <property type="match status" value="1"/>
</dbReference>
<dbReference type="FunFam" id="3.10.290.10:FF:000001">
    <property type="entry name" value="30S ribosomal protein S4"/>
    <property type="match status" value="1"/>
</dbReference>
<accession>A0A2M7QF66</accession>
<evidence type="ECO:0000313" key="11">
    <source>
        <dbReference type="EMBL" id="PIY69498.1"/>
    </source>
</evidence>
<dbReference type="SMART" id="SM00363">
    <property type="entry name" value="S4"/>
    <property type="match status" value="1"/>
</dbReference>
<gene>
    <name evidence="7" type="primary">rpsD</name>
    <name evidence="11" type="ORF">COY90_00290</name>
</gene>
<feature type="domain" description="RNA-binding S4" evidence="9">
    <location>
        <begin position="99"/>
        <end position="157"/>
    </location>
</feature>
<evidence type="ECO:0000259" key="9">
    <source>
        <dbReference type="SMART" id="SM00363"/>
    </source>
</evidence>
<dbReference type="PANTHER" id="PTHR11831:SF4">
    <property type="entry name" value="SMALL RIBOSOMAL SUBUNIT PROTEIN US4M"/>
    <property type="match status" value="1"/>
</dbReference>
<dbReference type="Pfam" id="PF00163">
    <property type="entry name" value="Ribosomal_S4"/>
    <property type="match status" value="1"/>
</dbReference>
<dbReference type="GO" id="GO:0019843">
    <property type="term" value="F:rRNA binding"/>
    <property type="evidence" value="ECO:0007669"/>
    <property type="project" value="UniProtKB-UniRule"/>
</dbReference>
<name>A0A2M7QF66_9BACT</name>
<comment type="similarity">
    <text evidence="1 7 8">Belongs to the universal ribosomal protein uS4 family.</text>
</comment>
<dbReference type="Pfam" id="PF01479">
    <property type="entry name" value="S4"/>
    <property type="match status" value="1"/>
</dbReference>
<feature type="domain" description="Small ribosomal subunit protein uS4 N-terminal" evidence="10">
    <location>
        <begin position="2"/>
        <end position="98"/>
    </location>
</feature>
<evidence type="ECO:0000256" key="7">
    <source>
        <dbReference type="HAMAP-Rule" id="MF_01306"/>
    </source>
</evidence>
<evidence type="ECO:0000256" key="5">
    <source>
        <dbReference type="ARBA" id="ARBA00023274"/>
    </source>
</evidence>
<dbReference type="InterPro" id="IPR001912">
    <property type="entry name" value="Ribosomal_uS4_N"/>
</dbReference>
<dbReference type="PROSITE" id="PS00632">
    <property type="entry name" value="RIBOSOMAL_S4"/>
    <property type="match status" value="1"/>
</dbReference>
<evidence type="ECO:0000259" key="10">
    <source>
        <dbReference type="SMART" id="SM01390"/>
    </source>
</evidence>